<dbReference type="RefSeq" id="XP_010764941.1">
    <property type="nucleotide sequence ID" value="XM_010766639.1"/>
</dbReference>
<reference evidence="2" key="1">
    <citation type="submission" date="2025-08" db="UniProtKB">
        <authorList>
            <consortium name="RefSeq"/>
        </authorList>
    </citation>
    <scope>IDENTIFICATION</scope>
    <source>
        <tissue evidence="2">Muscle</tissue>
    </source>
</reference>
<dbReference type="Proteomes" id="UP000504611">
    <property type="component" value="Unplaced"/>
</dbReference>
<accession>A0A6I9MT17</accession>
<feature type="non-terminal residue" evidence="2">
    <location>
        <position position="79"/>
    </location>
</feature>
<dbReference type="GeneID" id="104941538"/>
<keyword evidence="1" id="KW-1185">Reference proteome</keyword>
<protein>
    <submittedName>
        <fullName evidence="2">Voltage-dependent calcium channel subunit alpha-2/delta-4-like</fullName>
    </submittedName>
</protein>
<evidence type="ECO:0000313" key="1">
    <source>
        <dbReference type="Proteomes" id="UP000504611"/>
    </source>
</evidence>
<dbReference type="OrthoDB" id="8794179at2759"/>
<name>A0A6I9MT17_9TELE</name>
<sequence length="79" mass="8957">MTYQRATTAAGMNRWSWGSGPRRGRLMMLLWIILSSSLYRMVDGQMKISPETVQKWAVSFSKEIAALSARYSGAKLLQK</sequence>
<proteinExistence type="predicted"/>
<gene>
    <name evidence="2" type="primary">LOC104941538</name>
</gene>
<organism evidence="1 2">
    <name type="scientific">Notothenia coriiceps</name>
    <name type="common">black rockcod</name>
    <dbReference type="NCBI Taxonomy" id="8208"/>
    <lineage>
        <taxon>Eukaryota</taxon>
        <taxon>Metazoa</taxon>
        <taxon>Chordata</taxon>
        <taxon>Craniata</taxon>
        <taxon>Vertebrata</taxon>
        <taxon>Euteleostomi</taxon>
        <taxon>Actinopterygii</taxon>
        <taxon>Neopterygii</taxon>
        <taxon>Teleostei</taxon>
        <taxon>Neoteleostei</taxon>
        <taxon>Acanthomorphata</taxon>
        <taxon>Eupercaria</taxon>
        <taxon>Perciformes</taxon>
        <taxon>Notothenioidei</taxon>
        <taxon>Nototheniidae</taxon>
        <taxon>Notothenia</taxon>
    </lineage>
</organism>
<dbReference type="KEGG" id="ncc:104941538"/>
<evidence type="ECO:0000313" key="2">
    <source>
        <dbReference type="RefSeq" id="XP_010764941.1"/>
    </source>
</evidence>
<dbReference type="AlphaFoldDB" id="A0A6I9MT17"/>